<keyword evidence="3 5" id="KW-1133">Transmembrane helix</keyword>
<feature type="transmembrane region" description="Helical" evidence="5">
    <location>
        <begin position="68"/>
        <end position="90"/>
    </location>
</feature>
<feature type="transmembrane region" description="Helical" evidence="5">
    <location>
        <begin position="320"/>
        <end position="337"/>
    </location>
</feature>
<dbReference type="PANTHER" id="PTHR37422">
    <property type="entry name" value="TEICHURONIC ACID BIOSYNTHESIS PROTEIN TUAE"/>
    <property type="match status" value="1"/>
</dbReference>
<feature type="transmembrane region" description="Helical" evidence="5">
    <location>
        <begin position="227"/>
        <end position="249"/>
    </location>
</feature>
<dbReference type="InterPro" id="IPR051533">
    <property type="entry name" value="WaaL-like"/>
</dbReference>
<proteinExistence type="predicted"/>
<feature type="domain" description="O-antigen ligase-related" evidence="6">
    <location>
        <begin position="187"/>
        <end position="329"/>
    </location>
</feature>
<keyword evidence="2 5" id="KW-0812">Transmembrane</keyword>
<dbReference type="Proteomes" id="UP000070513">
    <property type="component" value="Unassembled WGS sequence"/>
</dbReference>
<comment type="caution">
    <text evidence="7">The sequence shown here is derived from an EMBL/GenBank/DDBJ whole genome shotgun (WGS) entry which is preliminary data.</text>
</comment>
<protein>
    <recommendedName>
        <fullName evidence="6">O-antigen ligase-related domain-containing protein</fullName>
    </recommendedName>
</protein>
<sequence length="404" mass="47323">MKDFFSTVFSFNFFKVFVYFTFVFSGSIKWIPFPIDFTLFFGALCAAVLFFEIKTITIFRKEVYNQILLILSLIVFFALSNFYTISYVYSDKKNEAMLLNFFTVIYPLLAFKDVIFKELQKLMYLVGIFAVCMLAYVYFTTTFIIFFDETRYIENVPTYLTIGIMLSACFIFSLSSKPTIAVIIYRLILLFFLLQLGGRGPIFNLILSLCIYYVLNLKNIKFNYKVVLMFMAGIFVMIFYLDTIIGFIIENVNIDRFNMVKASSEDVSVLYRVIVMEKGLQTFYEHPFMGLGIGSSGISLTGVDQVEFPHNLIIESLMELGILGGILYLSIYIYFFVYHLKYIRKDKRLLIMYIIALLFFLEDMKSGSFDGWRISLFWICIYIIEYNFKMNNKNTPPKQYLTKV</sequence>
<reference evidence="7 8" key="2">
    <citation type="journal article" date="2016" name="Genome Announc.">
        <title>Draft Genome Sequence of a Biocontrol Rhizobacterium, Chryseobacterium kwangjuense Strain KJ1R5, Isolated from Pepper (Capsicum annuum).</title>
        <authorList>
            <person name="Jeong J.J."/>
            <person name="Park H."/>
            <person name="Park B.H."/>
            <person name="Mannaa M."/>
            <person name="Sang M.K."/>
            <person name="Choi I.G."/>
            <person name="Kim K.D."/>
        </authorList>
    </citation>
    <scope>NUCLEOTIDE SEQUENCE [LARGE SCALE GENOMIC DNA]</scope>
    <source>
        <strain evidence="7 8">KJ1R5</strain>
    </source>
</reference>
<dbReference type="AlphaFoldDB" id="A0A135WKM8"/>
<organism evidence="7 8">
    <name type="scientific">Chryseobacterium kwangjuense</name>
    <dbReference type="NCBI Taxonomy" id="267125"/>
    <lineage>
        <taxon>Bacteria</taxon>
        <taxon>Pseudomonadati</taxon>
        <taxon>Bacteroidota</taxon>
        <taxon>Flavobacteriia</taxon>
        <taxon>Flavobacteriales</taxon>
        <taxon>Weeksellaceae</taxon>
        <taxon>Chryseobacterium group</taxon>
        <taxon>Chryseobacterium</taxon>
    </lineage>
</organism>
<evidence type="ECO:0000259" key="6">
    <source>
        <dbReference type="Pfam" id="PF04932"/>
    </source>
</evidence>
<dbReference type="PANTHER" id="PTHR37422:SF17">
    <property type="entry name" value="O-ANTIGEN LIGASE"/>
    <property type="match status" value="1"/>
</dbReference>
<evidence type="ECO:0000313" key="7">
    <source>
        <dbReference type="EMBL" id="KXH85468.1"/>
    </source>
</evidence>
<feature type="transmembrane region" description="Helical" evidence="5">
    <location>
        <begin position="96"/>
        <end position="115"/>
    </location>
</feature>
<dbReference type="InterPro" id="IPR007016">
    <property type="entry name" value="O-antigen_ligase-rel_domated"/>
</dbReference>
<feature type="transmembrane region" description="Helical" evidence="5">
    <location>
        <begin position="187"/>
        <end position="215"/>
    </location>
</feature>
<evidence type="ECO:0000256" key="5">
    <source>
        <dbReference type="SAM" id="Phobius"/>
    </source>
</evidence>
<dbReference type="GO" id="GO:0016020">
    <property type="term" value="C:membrane"/>
    <property type="evidence" value="ECO:0007669"/>
    <property type="project" value="UniProtKB-SubCell"/>
</dbReference>
<dbReference type="Pfam" id="PF04932">
    <property type="entry name" value="Wzy_C"/>
    <property type="match status" value="1"/>
</dbReference>
<feature type="transmembrane region" description="Helical" evidence="5">
    <location>
        <begin position="37"/>
        <end position="56"/>
    </location>
</feature>
<feature type="transmembrane region" description="Helical" evidence="5">
    <location>
        <begin position="158"/>
        <end position="175"/>
    </location>
</feature>
<evidence type="ECO:0000256" key="3">
    <source>
        <dbReference type="ARBA" id="ARBA00022989"/>
    </source>
</evidence>
<evidence type="ECO:0000256" key="4">
    <source>
        <dbReference type="ARBA" id="ARBA00023136"/>
    </source>
</evidence>
<evidence type="ECO:0000256" key="1">
    <source>
        <dbReference type="ARBA" id="ARBA00004141"/>
    </source>
</evidence>
<comment type="subcellular location">
    <subcellularLocation>
        <location evidence="1">Membrane</location>
        <topology evidence="1">Multi-pass membrane protein</topology>
    </subcellularLocation>
</comment>
<evidence type="ECO:0000256" key="2">
    <source>
        <dbReference type="ARBA" id="ARBA00022692"/>
    </source>
</evidence>
<feature type="transmembrane region" description="Helical" evidence="5">
    <location>
        <begin position="12"/>
        <end position="31"/>
    </location>
</feature>
<reference evidence="8" key="1">
    <citation type="submission" date="2015-12" db="EMBL/GenBank/DDBJ databases">
        <title>Genome sequence of a biocontrol rhizobacterium Chryseobacterium kwangjuense strain KJ1R5 isolated from pepper (Capsicum annuum L.).</title>
        <authorList>
            <person name="Jeong J.-J."/>
            <person name="Park H."/>
            <person name="Mannaa M."/>
            <person name="Sang M.K."/>
            <person name="Choi I.-G."/>
            <person name="Kim K.D."/>
        </authorList>
    </citation>
    <scope>NUCLEOTIDE SEQUENCE [LARGE SCALE GENOMIC DNA]</scope>
    <source>
        <strain evidence="8">KJ1R5</strain>
    </source>
</reference>
<feature type="transmembrane region" description="Helical" evidence="5">
    <location>
        <begin position="349"/>
        <end position="365"/>
    </location>
</feature>
<keyword evidence="4 5" id="KW-0472">Membrane</keyword>
<feature type="transmembrane region" description="Helical" evidence="5">
    <location>
        <begin position="122"/>
        <end position="146"/>
    </location>
</feature>
<accession>A0A135WKM8</accession>
<gene>
    <name evidence="7" type="ORF">AU378_06895</name>
</gene>
<evidence type="ECO:0000313" key="8">
    <source>
        <dbReference type="Proteomes" id="UP000070513"/>
    </source>
</evidence>
<name>A0A135WKM8_9FLAO</name>
<dbReference type="EMBL" id="LPUR01000001">
    <property type="protein sequence ID" value="KXH85468.1"/>
    <property type="molecule type" value="Genomic_DNA"/>
</dbReference>
<feature type="transmembrane region" description="Helical" evidence="5">
    <location>
        <begin position="371"/>
        <end position="388"/>
    </location>
</feature>